<comment type="caution">
    <text evidence="1">The sequence shown here is derived from an EMBL/GenBank/DDBJ whole genome shotgun (WGS) entry which is preliminary data.</text>
</comment>
<protein>
    <submittedName>
        <fullName evidence="1">Uncharacterized protein</fullName>
    </submittedName>
</protein>
<sequence length="237" mass="26867">MLTCFSFLPFLDSRDHLCCADILEPAGGLYCRVVVSSFQIDPRSTNGSTVNDIPSSPLNPNIAFAPATTQTTREESLSIIPFLLCGRILSIQPNRILRLSCLLYEQAGTQATWTIWIRPKWFYTICRLLPPFERPAYVSHIDEHASKELEDYRGLLVLVNKDSRVVVTVLGSKEISVQEEPTIWEGSHKKDHQSPQSKRSTMNILFSSPHVCDTTRSPGLNHKTCCHRKPYHHSHNH</sequence>
<gene>
    <name evidence="1" type="ORF">EV421DRAFT_1806715</name>
</gene>
<dbReference type="AlphaFoldDB" id="A0AA39JIP6"/>
<evidence type="ECO:0000313" key="1">
    <source>
        <dbReference type="EMBL" id="KAK0442887.1"/>
    </source>
</evidence>
<reference evidence="1" key="1">
    <citation type="submission" date="2023-06" db="EMBL/GenBank/DDBJ databases">
        <authorList>
            <consortium name="Lawrence Berkeley National Laboratory"/>
            <person name="Ahrendt S."/>
            <person name="Sahu N."/>
            <person name="Indic B."/>
            <person name="Wong-Bajracharya J."/>
            <person name="Merenyi Z."/>
            <person name="Ke H.-M."/>
            <person name="Monk M."/>
            <person name="Kocsube S."/>
            <person name="Drula E."/>
            <person name="Lipzen A."/>
            <person name="Balint B."/>
            <person name="Henrissat B."/>
            <person name="Andreopoulos B."/>
            <person name="Martin F.M."/>
            <person name="Harder C.B."/>
            <person name="Rigling D."/>
            <person name="Ford K.L."/>
            <person name="Foster G.D."/>
            <person name="Pangilinan J."/>
            <person name="Papanicolaou A."/>
            <person name="Barry K."/>
            <person name="LaButti K."/>
            <person name="Viragh M."/>
            <person name="Koriabine M."/>
            <person name="Yan M."/>
            <person name="Riley R."/>
            <person name="Champramary S."/>
            <person name="Plett K.L."/>
            <person name="Tsai I.J."/>
            <person name="Slot J."/>
            <person name="Sipos G."/>
            <person name="Plett J."/>
            <person name="Nagy L.G."/>
            <person name="Grigoriev I.V."/>
        </authorList>
    </citation>
    <scope>NUCLEOTIDE SEQUENCE</scope>
    <source>
        <strain evidence="1">FPL87.14</strain>
    </source>
</reference>
<dbReference type="Proteomes" id="UP001175226">
    <property type="component" value="Unassembled WGS sequence"/>
</dbReference>
<accession>A0AA39JIP6</accession>
<proteinExistence type="predicted"/>
<evidence type="ECO:0000313" key="2">
    <source>
        <dbReference type="Proteomes" id="UP001175226"/>
    </source>
</evidence>
<keyword evidence="2" id="KW-1185">Reference proteome</keyword>
<name>A0AA39JIP6_9AGAR</name>
<dbReference type="EMBL" id="JAUEPT010000024">
    <property type="protein sequence ID" value="KAK0442887.1"/>
    <property type="molecule type" value="Genomic_DNA"/>
</dbReference>
<organism evidence="1 2">
    <name type="scientific">Armillaria borealis</name>
    <dbReference type="NCBI Taxonomy" id="47425"/>
    <lineage>
        <taxon>Eukaryota</taxon>
        <taxon>Fungi</taxon>
        <taxon>Dikarya</taxon>
        <taxon>Basidiomycota</taxon>
        <taxon>Agaricomycotina</taxon>
        <taxon>Agaricomycetes</taxon>
        <taxon>Agaricomycetidae</taxon>
        <taxon>Agaricales</taxon>
        <taxon>Marasmiineae</taxon>
        <taxon>Physalacriaceae</taxon>
        <taxon>Armillaria</taxon>
    </lineage>
</organism>